<accession>A0A1H9T9I8</accession>
<dbReference type="InterPro" id="IPR001444">
    <property type="entry name" value="Flag_bb_rod_N"/>
</dbReference>
<keyword evidence="10" id="KW-0966">Cell projection</keyword>
<dbReference type="InterPro" id="IPR002371">
    <property type="entry name" value="FlgK"/>
</dbReference>
<dbReference type="Pfam" id="PF00460">
    <property type="entry name" value="Flg_bb_rod"/>
    <property type="match status" value="1"/>
</dbReference>
<evidence type="ECO:0000259" key="7">
    <source>
        <dbReference type="Pfam" id="PF00460"/>
    </source>
</evidence>
<dbReference type="OrthoDB" id="9802553at2"/>
<feature type="domain" description="Flagellar hook-associated protein FlgK helical" evidence="9">
    <location>
        <begin position="100"/>
        <end position="323"/>
    </location>
</feature>
<sequence length="622" mass="69333">MPSQFFGLNIAASGLRAANAAMNTTANNISNTNTDGYSRQKVEQEAADALRVFTTYGCAGAGVDTVAIERIRDEFYDRRYRDNEKLYGEYSQKNYYQSLVEQYLDDNGETGFSTLFSRMQANLQSVMTAAGTTTTKATYVASMTAITDYFNTMSINLQNLQNDINLEIRSTCDAINSIAEEVASLNEQINIVEMTGTTANDLRDTRDLLIDHLSEYISVSVRETDVIDENDPERDTGATRYEIWVAGGQCLVDTYSYNKLVCVARDEDESINQNDITGLYNIKVARSNYEEGSGKFISNFDLDNANIGGKLYGLLQMRDGNNQKFFNGTSGAWNPLTHTMTVSVSNDYLKDMAQCTLPAQGVIQIGARSYEYTGWTYDGDSNYTFTLDDTDDETGRAVDFSRLQSRTYDTVNIGKSIDYQGVPYYQAQMNEWIRNFAREVNNITTTGYTSTGEDGCYMLTGDRTVSSNTSPAQYTFEELTTTNYGYYYLTADNFAVYSAMEHNSNILATKSDITEGDDEFGNMKKLGNMFNSKEIFRGATSGEFLDKILADASLNTSNADTMEKTYSALRNTIGNQRLSTSGVDEDEEAANLVKFQNAYTLSSKVVQTLTEMYDQLILNTGV</sequence>
<name>A0A1H9T9I8_BUTFI</name>
<dbReference type="SUPFAM" id="SSF64518">
    <property type="entry name" value="Phase 1 flagellin"/>
    <property type="match status" value="1"/>
</dbReference>
<comment type="subcellular location">
    <subcellularLocation>
        <location evidence="1">Bacterial flagellum</location>
    </subcellularLocation>
    <subcellularLocation>
        <location evidence="2">Secreted</location>
    </subcellularLocation>
</comment>
<evidence type="ECO:0000259" key="9">
    <source>
        <dbReference type="Pfam" id="PF22638"/>
    </source>
</evidence>
<feature type="domain" description="Flagellar basal-body/hook protein C-terminal" evidence="8">
    <location>
        <begin position="576"/>
        <end position="617"/>
    </location>
</feature>
<feature type="domain" description="Flagellar basal body rod protein N-terminal" evidence="7">
    <location>
        <begin position="8"/>
        <end position="37"/>
    </location>
</feature>
<dbReference type="eggNOG" id="COG1256">
    <property type="taxonomic scope" value="Bacteria"/>
</dbReference>
<reference evidence="10 11" key="1">
    <citation type="submission" date="2016-10" db="EMBL/GenBank/DDBJ databases">
        <authorList>
            <person name="de Groot N.N."/>
        </authorList>
    </citation>
    <scope>NUCLEOTIDE SEQUENCE [LARGE SCALE GENOMIC DNA]</scope>
    <source>
        <strain evidence="10 11">AR40</strain>
    </source>
</reference>
<evidence type="ECO:0000256" key="4">
    <source>
        <dbReference type="ARBA" id="ARBA00016244"/>
    </source>
</evidence>
<keyword evidence="5" id="KW-0964">Secreted</keyword>
<comment type="similarity">
    <text evidence="3">Belongs to the flagella basal body rod proteins family.</text>
</comment>
<dbReference type="GO" id="GO:0005576">
    <property type="term" value="C:extracellular region"/>
    <property type="evidence" value="ECO:0007669"/>
    <property type="project" value="UniProtKB-SubCell"/>
</dbReference>
<protein>
    <recommendedName>
        <fullName evidence="4">Flagellar hook-associated protein 1</fullName>
    </recommendedName>
</protein>
<proteinExistence type="inferred from homology"/>
<organism evidence="10 11">
    <name type="scientific">Butyrivibrio fibrisolvens</name>
    <dbReference type="NCBI Taxonomy" id="831"/>
    <lineage>
        <taxon>Bacteria</taxon>
        <taxon>Bacillati</taxon>
        <taxon>Bacillota</taxon>
        <taxon>Clostridia</taxon>
        <taxon>Lachnospirales</taxon>
        <taxon>Lachnospiraceae</taxon>
        <taxon>Butyrivibrio</taxon>
    </lineage>
</organism>
<dbReference type="InterPro" id="IPR010930">
    <property type="entry name" value="Flg_bb/hook_C_dom"/>
</dbReference>
<dbReference type="GO" id="GO:0044780">
    <property type="term" value="P:bacterial-type flagellum assembly"/>
    <property type="evidence" value="ECO:0007669"/>
    <property type="project" value="InterPro"/>
</dbReference>
<keyword evidence="10" id="KW-0282">Flagellum</keyword>
<dbReference type="GO" id="GO:0005198">
    <property type="term" value="F:structural molecule activity"/>
    <property type="evidence" value="ECO:0007669"/>
    <property type="project" value="InterPro"/>
</dbReference>
<evidence type="ECO:0000256" key="2">
    <source>
        <dbReference type="ARBA" id="ARBA00004613"/>
    </source>
</evidence>
<dbReference type="InterPro" id="IPR053927">
    <property type="entry name" value="FlgK_helical"/>
</dbReference>
<evidence type="ECO:0000256" key="6">
    <source>
        <dbReference type="ARBA" id="ARBA00023143"/>
    </source>
</evidence>
<dbReference type="EMBL" id="FOGJ01000014">
    <property type="protein sequence ID" value="SER93950.1"/>
    <property type="molecule type" value="Genomic_DNA"/>
</dbReference>
<dbReference type="PANTHER" id="PTHR30033:SF2">
    <property type="entry name" value="FLAGELLAR HOOK PROTEIN"/>
    <property type="match status" value="1"/>
</dbReference>
<dbReference type="Pfam" id="PF22638">
    <property type="entry name" value="FlgK_D1"/>
    <property type="match status" value="1"/>
</dbReference>
<dbReference type="Pfam" id="PF06429">
    <property type="entry name" value="Flg_bbr_C"/>
    <property type="match status" value="1"/>
</dbReference>
<dbReference type="Proteomes" id="UP000182584">
    <property type="component" value="Unassembled WGS sequence"/>
</dbReference>
<keyword evidence="10" id="KW-0969">Cilium</keyword>
<keyword evidence="6" id="KW-0975">Bacterial flagellum</keyword>
<evidence type="ECO:0000256" key="1">
    <source>
        <dbReference type="ARBA" id="ARBA00004365"/>
    </source>
</evidence>
<gene>
    <name evidence="10" type="ORF">SAMN04487884_11438</name>
</gene>
<evidence type="ECO:0000256" key="5">
    <source>
        <dbReference type="ARBA" id="ARBA00022525"/>
    </source>
</evidence>
<dbReference type="AlphaFoldDB" id="A0A1H9T9I8"/>
<dbReference type="RefSeq" id="WP_027207275.1">
    <property type="nucleotide sequence ID" value="NZ_FOGJ01000014.1"/>
</dbReference>
<evidence type="ECO:0000313" key="11">
    <source>
        <dbReference type="Proteomes" id="UP000182584"/>
    </source>
</evidence>
<dbReference type="PRINTS" id="PR01005">
    <property type="entry name" value="FLGHOOKAP1"/>
</dbReference>
<evidence type="ECO:0000313" key="10">
    <source>
        <dbReference type="EMBL" id="SER93950.1"/>
    </source>
</evidence>
<dbReference type="NCBIfam" id="TIGR02492">
    <property type="entry name" value="flgK_ends"/>
    <property type="match status" value="1"/>
</dbReference>
<dbReference type="PANTHER" id="PTHR30033">
    <property type="entry name" value="FLAGELLAR HOOK-ASSOCIATED PROTEIN 1"/>
    <property type="match status" value="1"/>
</dbReference>
<evidence type="ECO:0000259" key="8">
    <source>
        <dbReference type="Pfam" id="PF06429"/>
    </source>
</evidence>
<dbReference type="GO" id="GO:0009424">
    <property type="term" value="C:bacterial-type flagellum hook"/>
    <property type="evidence" value="ECO:0007669"/>
    <property type="project" value="InterPro"/>
</dbReference>
<evidence type="ECO:0000256" key="3">
    <source>
        <dbReference type="ARBA" id="ARBA00009677"/>
    </source>
</evidence>